<dbReference type="GO" id="GO:0008776">
    <property type="term" value="F:acetate kinase activity"/>
    <property type="evidence" value="ECO:0007669"/>
    <property type="project" value="TreeGrafter"/>
</dbReference>
<dbReference type="PANTHER" id="PTHR21060">
    <property type="entry name" value="ACETATE KINASE"/>
    <property type="match status" value="1"/>
</dbReference>
<dbReference type="InterPro" id="IPR043129">
    <property type="entry name" value="ATPase_NBD"/>
</dbReference>
<dbReference type="SUPFAM" id="SSF53067">
    <property type="entry name" value="Actin-like ATPase domain"/>
    <property type="match status" value="2"/>
</dbReference>
<dbReference type="RefSeq" id="WP_005942344.1">
    <property type="nucleotide sequence ID" value="NZ_KB890341.1"/>
</dbReference>
<dbReference type="GO" id="GO:0006083">
    <property type="term" value="P:acetate metabolic process"/>
    <property type="evidence" value="ECO:0007669"/>
    <property type="project" value="TreeGrafter"/>
</dbReference>
<dbReference type="NCBIfam" id="TIGR02707">
    <property type="entry name" value="butyr_kinase"/>
    <property type="match status" value="1"/>
</dbReference>
<comment type="similarity">
    <text evidence="2 9 10">Belongs to the acetokinase family.</text>
</comment>
<dbReference type="CDD" id="cd24011">
    <property type="entry name" value="ASKHA_NBD_BK"/>
    <property type="match status" value="1"/>
</dbReference>
<evidence type="ECO:0000256" key="10">
    <source>
        <dbReference type="RuleBase" id="RU003835"/>
    </source>
</evidence>
<evidence type="ECO:0000256" key="3">
    <source>
        <dbReference type="ARBA" id="ARBA00022490"/>
    </source>
</evidence>
<dbReference type="PRINTS" id="PR00471">
    <property type="entry name" value="ACETATEKNASE"/>
</dbReference>
<name>U6RCN5_9BACT</name>
<evidence type="ECO:0000256" key="5">
    <source>
        <dbReference type="ARBA" id="ARBA00022741"/>
    </source>
</evidence>
<dbReference type="HAMAP" id="MF_00542">
    <property type="entry name" value="Butyrate_kinase"/>
    <property type="match status" value="1"/>
</dbReference>
<keyword evidence="6 9" id="KW-0418">Kinase</keyword>
<keyword evidence="12" id="KW-1185">Reference proteome</keyword>
<gene>
    <name evidence="9" type="primary">buk</name>
    <name evidence="11" type="ORF">HMPREF1534_02745</name>
</gene>
<dbReference type="Proteomes" id="UP000017831">
    <property type="component" value="Unassembled WGS sequence"/>
</dbReference>
<organism evidence="11 12">
    <name type="scientific">Phocaeicola massiliensis B84634 = Timone 84634 = DSM 17679 = JCM 13223</name>
    <dbReference type="NCBI Taxonomy" id="1121098"/>
    <lineage>
        <taxon>Bacteria</taxon>
        <taxon>Pseudomonadati</taxon>
        <taxon>Bacteroidota</taxon>
        <taxon>Bacteroidia</taxon>
        <taxon>Bacteroidales</taxon>
        <taxon>Bacteroidaceae</taxon>
        <taxon>Phocaeicola</taxon>
    </lineage>
</organism>
<dbReference type="PROSITE" id="PS01076">
    <property type="entry name" value="ACETATE_KINASE_2"/>
    <property type="match status" value="1"/>
</dbReference>
<dbReference type="eggNOG" id="COG3426">
    <property type="taxonomic scope" value="Bacteria"/>
</dbReference>
<dbReference type="PIRSF" id="PIRSF036458">
    <property type="entry name" value="Butyrate_kin"/>
    <property type="match status" value="1"/>
</dbReference>
<evidence type="ECO:0000256" key="7">
    <source>
        <dbReference type="ARBA" id="ARBA00022840"/>
    </source>
</evidence>
<dbReference type="InterPro" id="IPR011245">
    <property type="entry name" value="Butyrate_kin"/>
</dbReference>
<protein>
    <recommendedName>
        <fullName evidence="9">Probable butyrate kinase</fullName>
        <shortName evidence="9">BK</shortName>
        <ecNumber evidence="9">2.7.2.7</ecNumber>
    </recommendedName>
    <alternativeName>
        <fullName evidence="9">Branched-chain carboxylic acid kinase</fullName>
    </alternativeName>
</protein>
<dbReference type="GO" id="GO:0005737">
    <property type="term" value="C:cytoplasm"/>
    <property type="evidence" value="ECO:0007669"/>
    <property type="project" value="UniProtKB-SubCell"/>
</dbReference>
<evidence type="ECO:0000313" key="12">
    <source>
        <dbReference type="Proteomes" id="UP000017831"/>
    </source>
</evidence>
<evidence type="ECO:0000256" key="6">
    <source>
        <dbReference type="ARBA" id="ARBA00022777"/>
    </source>
</evidence>
<comment type="caution">
    <text evidence="11">The sequence shown here is derived from an EMBL/GenBank/DDBJ whole genome shotgun (WGS) entry which is preliminary data.</text>
</comment>
<dbReference type="AlphaFoldDB" id="U6RCN5"/>
<keyword evidence="7 9" id="KW-0067">ATP-binding</keyword>
<comment type="subcellular location">
    <subcellularLocation>
        <location evidence="1 9">Cytoplasm</location>
    </subcellularLocation>
</comment>
<evidence type="ECO:0000256" key="9">
    <source>
        <dbReference type="HAMAP-Rule" id="MF_00542"/>
    </source>
</evidence>
<keyword evidence="4 9" id="KW-0808">Transferase</keyword>
<dbReference type="PANTHER" id="PTHR21060:SF3">
    <property type="entry name" value="BUTYRATE KINASE 2-RELATED"/>
    <property type="match status" value="1"/>
</dbReference>
<dbReference type="GO" id="GO:0047761">
    <property type="term" value="F:butyrate kinase activity"/>
    <property type="evidence" value="ECO:0007669"/>
    <property type="project" value="UniProtKB-UniRule"/>
</dbReference>
<accession>U6RCN5</accession>
<dbReference type="Pfam" id="PF00871">
    <property type="entry name" value="Acetate_kinase"/>
    <property type="match status" value="1"/>
</dbReference>
<reference evidence="11 12" key="1">
    <citation type="submission" date="2013-04" db="EMBL/GenBank/DDBJ databases">
        <title>The Genome Sequence of Bacteroides massiliensis DSM 17679.</title>
        <authorList>
            <consortium name="The Broad Institute Genomics Platform"/>
            <person name="Earl A."/>
            <person name="Ward D."/>
            <person name="Feldgarden M."/>
            <person name="Gevers D."/>
            <person name="Martens E."/>
            <person name="Fenner L."/>
            <person name="Roux V."/>
            <person name="Mallet M.N."/>
            <person name="Raoult D."/>
            <person name="Walker B."/>
            <person name="Young S."/>
            <person name="Zeng Q."/>
            <person name="Gargeya S."/>
            <person name="Fitzgerald M."/>
            <person name="Haas B."/>
            <person name="Abouelleil A."/>
            <person name="Allen A.W."/>
            <person name="Alvarado L."/>
            <person name="Arachchi H.M."/>
            <person name="Berlin A.M."/>
            <person name="Chapman S.B."/>
            <person name="Gainer-Dewar J."/>
            <person name="Goldberg J."/>
            <person name="Griggs A."/>
            <person name="Gujja S."/>
            <person name="Hansen M."/>
            <person name="Howarth C."/>
            <person name="Imamovic A."/>
            <person name="Ireland A."/>
            <person name="Larimer J."/>
            <person name="McCowan C."/>
            <person name="Murphy C."/>
            <person name="Pearson M."/>
            <person name="Poon T.W."/>
            <person name="Priest M."/>
            <person name="Roberts A."/>
            <person name="Saif S."/>
            <person name="Shea T."/>
            <person name="Sisk P."/>
            <person name="Sykes S."/>
            <person name="Wortman J."/>
            <person name="Nusbaum C."/>
            <person name="Birren B."/>
        </authorList>
    </citation>
    <scope>NUCLEOTIDE SEQUENCE [LARGE SCALE GENOMIC DNA]</scope>
    <source>
        <strain evidence="12">B84634 / Timone 84634 / DSM 17679 / JCM 13223</strain>
    </source>
</reference>
<dbReference type="NCBIfam" id="NF002834">
    <property type="entry name" value="PRK03011.1-5"/>
    <property type="match status" value="1"/>
</dbReference>
<comment type="catalytic activity">
    <reaction evidence="8 9">
        <text>butanoate + ATP = butanoyl phosphate + ADP</text>
        <dbReference type="Rhea" id="RHEA:13585"/>
        <dbReference type="ChEBI" id="CHEBI:17968"/>
        <dbReference type="ChEBI" id="CHEBI:30616"/>
        <dbReference type="ChEBI" id="CHEBI:58079"/>
        <dbReference type="ChEBI" id="CHEBI:456216"/>
        <dbReference type="EC" id="2.7.2.7"/>
    </reaction>
</comment>
<keyword evidence="5 9" id="KW-0547">Nucleotide-binding</keyword>
<keyword evidence="3 9" id="KW-0963">Cytoplasm</keyword>
<proteinExistence type="inferred from homology"/>
<dbReference type="Gene3D" id="3.30.420.40">
    <property type="match status" value="2"/>
</dbReference>
<dbReference type="GO" id="GO:0005524">
    <property type="term" value="F:ATP binding"/>
    <property type="evidence" value="ECO:0007669"/>
    <property type="project" value="UniProtKB-KW"/>
</dbReference>
<evidence type="ECO:0000313" key="11">
    <source>
        <dbReference type="EMBL" id="EOA53867.1"/>
    </source>
</evidence>
<evidence type="ECO:0000256" key="2">
    <source>
        <dbReference type="ARBA" id="ARBA00008748"/>
    </source>
</evidence>
<dbReference type="EMBL" id="AQHY01000029">
    <property type="protein sequence ID" value="EOA53867.1"/>
    <property type="molecule type" value="Genomic_DNA"/>
</dbReference>
<sequence>MKIFVINPGSTSTKLALFENEKVIWAAGAHHSSEDLQHFHHVNEQYEYRRDFIFRLLAEAGIPIEFDAVIARGGLLKPTPGGVYAINEQMKYDLLHARMEHACNLGALIADEMAKKCGCPAYIADPEVVDELQPAARYTGIPEIERISIFHALNSKAVSRKYAASIGKHYEELNLIVVHLGGGISVGAHCQGRVIDVNNALNGEGPFSPERAGTIPADQFAELCFSGKYTLRQVKKMLNGKGGLIAHLGTNDVASIAHKAEAGEEPYKGVLDAMLYTVAKQVGAMYVSLRGKVDAIILTGGIAHSDYCVGALREQIDYLAPVVLIPGEDEMGSLAFNALGALKGELPLQVYHPQ</sequence>
<dbReference type="GeneID" id="60061356"/>
<evidence type="ECO:0000256" key="4">
    <source>
        <dbReference type="ARBA" id="ARBA00022679"/>
    </source>
</evidence>
<dbReference type="STRING" id="1121098.HMPREF1534_02745"/>
<evidence type="ECO:0000256" key="8">
    <source>
        <dbReference type="ARBA" id="ARBA00048596"/>
    </source>
</evidence>
<dbReference type="EC" id="2.7.2.7" evidence="9"/>
<dbReference type="InterPro" id="IPR000890">
    <property type="entry name" value="Aliphatic_acid_kin_short-chain"/>
</dbReference>
<dbReference type="OrthoDB" id="9771859at2"/>
<dbReference type="HOGENOM" id="CLU_048716_0_0_10"/>
<dbReference type="PATRIC" id="fig|1121098.3.peg.2777"/>
<dbReference type="InterPro" id="IPR023865">
    <property type="entry name" value="Aliphatic_acid_kinase_CS"/>
</dbReference>
<evidence type="ECO:0000256" key="1">
    <source>
        <dbReference type="ARBA" id="ARBA00004496"/>
    </source>
</evidence>